<feature type="transmembrane region" description="Helical" evidence="8">
    <location>
        <begin position="90"/>
        <end position="109"/>
    </location>
</feature>
<dbReference type="GO" id="GO:0005886">
    <property type="term" value="C:plasma membrane"/>
    <property type="evidence" value="ECO:0007669"/>
    <property type="project" value="UniProtKB-SubCell"/>
</dbReference>
<evidence type="ECO:0000259" key="9">
    <source>
        <dbReference type="PROSITE" id="PS50850"/>
    </source>
</evidence>
<dbReference type="EMBL" id="CP155447">
    <property type="protein sequence ID" value="XBH02379.1"/>
    <property type="molecule type" value="Genomic_DNA"/>
</dbReference>
<feature type="transmembrane region" description="Helical" evidence="8">
    <location>
        <begin position="21"/>
        <end position="40"/>
    </location>
</feature>
<dbReference type="InterPro" id="IPR020846">
    <property type="entry name" value="MFS_dom"/>
</dbReference>
<comment type="similarity">
    <text evidence="2">Belongs to the major facilitator superfamily. EmrB family.</text>
</comment>
<keyword evidence="4" id="KW-1003">Cell membrane</keyword>
<evidence type="ECO:0000256" key="4">
    <source>
        <dbReference type="ARBA" id="ARBA00022475"/>
    </source>
</evidence>
<dbReference type="PROSITE" id="PS00216">
    <property type="entry name" value="SUGAR_TRANSPORT_1"/>
    <property type="match status" value="1"/>
</dbReference>
<keyword evidence="7 8" id="KW-0472">Membrane</keyword>
<gene>
    <name evidence="10" type="ORF">V5E97_29195</name>
</gene>
<evidence type="ECO:0000256" key="8">
    <source>
        <dbReference type="SAM" id="Phobius"/>
    </source>
</evidence>
<feature type="transmembrane region" description="Helical" evidence="8">
    <location>
        <begin position="344"/>
        <end position="367"/>
    </location>
</feature>
<dbReference type="GO" id="GO:0022857">
    <property type="term" value="F:transmembrane transporter activity"/>
    <property type="evidence" value="ECO:0007669"/>
    <property type="project" value="InterPro"/>
</dbReference>
<evidence type="ECO:0000256" key="7">
    <source>
        <dbReference type="ARBA" id="ARBA00023136"/>
    </source>
</evidence>
<evidence type="ECO:0000313" key="10">
    <source>
        <dbReference type="EMBL" id="XBH02379.1"/>
    </source>
</evidence>
<dbReference type="SUPFAM" id="SSF103473">
    <property type="entry name" value="MFS general substrate transporter"/>
    <property type="match status" value="1"/>
</dbReference>
<feature type="transmembrane region" description="Helical" evidence="8">
    <location>
        <begin position="210"/>
        <end position="230"/>
    </location>
</feature>
<accession>A0AAU7CBJ1</accession>
<protein>
    <submittedName>
        <fullName evidence="10">DHA2 family efflux MFS transporter permease subunit</fullName>
    </submittedName>
</protein>
<keyword evidence="5 8" id="KW-0812">Transmembrane</keyword>
<reference evidence="10" key="1">
    <citation type="submission" date="2024-05" db="EMBL/GenBank/DDBJ databases">
        <title>Planctomycetes of the genus Singulisphaera possess chitinolytic capabilities.</title>
        <authorList>
            <person name="Ivanova A."/>
        </authorList>
    </citation>
    <scope>NUCLEOTIDE SEQUENCE</scope>
    <source>
        <strain evidence="10">Ch08T</strain>
    </source>
</reference>
<dbReference type="Gene3D" id="1.20.1250.20">
    <property type="entry name" value="MFS general substrate transporter like domains"/>
    <property type="match status" value="1"/>
</dbReference>
<feature type="transmembrane region" description="Helical" evidence="8">
    <location>
        <begin position="279"/>
        <end position="312"/>
    </location>
</feature>
<sequence>MTRTPTVQGVMVIGRGPDRRGLAAVLALAGMTLIAVVSVSLPVASTRHVAGGVGAARREAVWVVNAYLAASVVAAPLASRLADRVGRRRACLGCVAGFTIATALCGTATSLAGLIAARLLQGLLGGILVPLAQASLADLARPGRPSPLAGFSIALLIGPAFGPAIGGWLTDAYSWRVMFLAGVPVGLFALAVCARWLPDDAPERSTPGRFDWVGATLLVVGLACLEIVLTEGQVWDWFESRTVVVLSAGAAVALAAVAARCLWGPDPLIRLDLLRDRHFLACVALGAATTCVYVGSLSVISRMVVGLMGYAAANVAELVAPAALTLLVLVPVLAAAAGGAGGRLVPVVGLVTLSGGALWLSAGNLLVAPSQVLWPRAVIVVGMTLTLSAVNAAALRGFVPSLRADAASVYNLFRNLGASVGVCLVTVAGERGLQARLSRLTEAHLDALNPAVTERLRETAARFLPGPAAGDPVTADFLALKSLDDLRQQQAQGLAYFDTLLLCGVAAAALIPLIFLLDRRRVAQRPG</sequence>
<dbReference type="PANTHER" id="PTHR42718:SF9">
    <property type="entry name" value="MAJOR FACILITATOR SUPERFAMILY MULTIDRUG TRANSPORTER MFSC"/>
    <property type="match status" value="1"/>
</dbReference>
<feature type="transmembrane region" description="Helical" evidence="8">
    <location>
        <begin position="242"/>
        <end position="263"/>
    </location>
</feature>
<feature type="transmembrane region" description="Helical" evidence="8">
    <location>
        <begin position="494"/>
        <end position="517"/>
    </location>
</feature>
<name>A0AAU7CBJ1_9BACT</name>
<evidence type="ECO:0000256" key="5">
    <source>
        <dbReference type="ARBA" id="ARBA00022692"/>
    </source>
</evidence>
<feature type="domain" description="Major facilitator superfamily (MFS) profile" evidence="9">
    <location>
        <begin position="24"/>
        <end position="521"/>
    </location>
</feature>
<dbReference type="Pfam" id="PF07690">
    <property type="entry name" value="MFS_1"/>
    <property type="match status" value="1"/>
</dbReference>
<proteinExistence type="inferred from homology"/>
<feature type="transmembrane region" description="Helical" evidence="8">
    <location>
        <begin position="373"/>
        <end position="399"/>
    </location>
</feature>
<evidence type="ECO:0000256" key="6">
    <source>
        <dbReference type="ARBA" id="ARBA00022989"/>
    </source>
</evidence>
<organism evidence="10">
    <name type="scientific">Singulisphaera sp. Ch08</name>
    <dbReference type="NCBI Taxonomy" id="3120278"/>
    <lineage>
        <taxon>Bacteria</taxon>
        <taxon>Pseudomonadati</taxon>
        <taxon>Planctomycetota</taxon>
        <taxon>Planctomycetia</taxon>
        <taxon>Isosphaerales</taxon>
        <taxon>Isosphaeraceae</taxon>
        <taxon>Singulisphaera</taxon>
    </lineage>
</organism>
<feature type="transmembrane region" description="Helical" evidence="8">
    <location>
        <begin position="318"/>
        <end position="337"/>
    </location>
</feature>
<feature type="transmembrane region" description="Helical" evidence="8">
    <location>
        <begin position="148"/>
        <end position="169"/>
    </location>
</feature>
<dbReference type="PROSITE" id="PS50850">
    <property type="entry name" value="MFS"/>
    <property type="match status" value="1"/>
</dbReference>
<dbReference type="InterPro" id="IPR036259">
    <property type="entry name" value="MFS_trans_sf"/>
</dbReference>
<keyword evidence="3" id="KW-0813">Transport</keyword>
<evidence type="ECO:0000256" key="1">
    <source>
        <dbReference type="ARBA" id="ARBA00004651"/>
    </source>
</evidence>
<dbReference type="PANTHER" id="PTHR42718">
    <property type="entry name" value="MAJOR FACILITATOR SUPERFAMILY MULTIDRUG TRANSPORTER MFSC"/>
    <property type="match status" value="1"/>
</dbReference>
<evidence type="ECO:0000256" key="3">
    <source>
        <dbReference type="ARBA" id="ARBA00022448"/>
    </source>
</evidence>
<dbReference type="RefSeq" id="WP_406695121.1">
    <property type="nucleotide sequence ID" value="NZ_CP155447.1"/>
</dbReference>
<dbReference type="AlphaFoldDB" id="A0AAU7CBJ1"/>
<keyword evidence="6 8" id="KW-1133">Transmembrane helix</keyword>
<comment type="subcellular location">
    <subcellularLocation>
        <location evidence="1">Cell membrane</location>
        <topology evidence="1">Multi-pass membrane protein</topology>
    </subcellularLocation>
</comment>
<dbReference type="InterPro" id="IPR005829">
    <property type="entry name" value="Sugar_transporter_CS"/>
</dbReference>
<feature type="transmembrane region" description="Helical" evidence="8">
    <location>
        <begin position="60"/>
        <end position="78"/>
    </location>
</feature>
<evidence type="ECO:0000256" key="2">
    <source>
        <dbReference type="ARBA" id="ARBA00008537"/>
    </source>
</evidence>
<dbReference type="InterPro" id="IPR004638">
    <property type="entry name" value="EmrB-like"/>
</dbReference>
<dbReference type="InterPro" id="IPR011701">
    <property type="entry name" value="MFS"/>
</dbReference>
<feature type="transmembrane region" description="Helical" evidence="8">
    <location>
        <begin position="175"/>
        <end position="198"/>
    </location>
</feature>
<dbReference type="NCBIfam" id="TIGR00711">
    <property type="entry name" value="efflux_EmrB"/>
    <property type="match status" value="1"/>
</dbReference>